<name>A0A3N0YCE6_ANAGA</name>
<feature type="chain" id="PRO_5018151618" evidence="1">
    <location>
        <begin position="27"/>
        <end position="101"/>
    </location>
</feature>
<dbReference type="Proteomes" id="UP000281406">
    <property type="component" value="Unassembled WGS sequence"/>
</dbReference>
<keyword evidence="3" id="KW-1185">Reference proteome</keyword>
<evidence type="ECO:0000256" key="1">
    <source>
        <dbReference type="SAM" id="SignalP"/>
    </source>
</evidence>
<gene>
    <name evidence="2" type="ORF">DPX16_4608</name>
</gene>
<evidence type="ECO:0000313" key="3">
    <source>
        <dbReference type="Proteomes" id="UP000281406"/>
    </source>
</evidence>
<dbReference type="EMBL" id="RJVU01047220">
    <property type="protein sequence ID" value="ROL43774.1"/>
    <property type="molecule type" value="Genomic_DNA"/>
</dbReference>
<comment type="caution">
    <text evidence="2">The sequence shown here is derived from an EMBL/GenBank/DDBJ whole genome shotgun (WGS) entry which is preliminary data.</text>
</comment>
<evidence type="ECO:0000313" key="2">
    <source>
        <dbReference type="EMBL" id="ROL43774.1"/>
    </source>
</evidence>
<accession>A0A3N0YCE6</accession>
<protein>
    <submittedName>
        <fullName evidence="2">Uncharacterized protein</fullName>
    </submittedName>
</protein>
<reference evidence="2 3" key="1">
    <citation type="submission" date="2018-10" db="EMBL/GenBank/DDBJ databases">
        <title>Genome assembly for a Yunnan-Guizhou Plateau 3E fish, Anabarilius grahami (Regan), and its evolutionary and genetic applications.</title>
        <authorList>
            <person name="Jiang W."/>
        </authorList>
    </citation>
    <scope>NUCLEOTIDE SEQUENCE [LARGE SCALE GENOMIC DNA]</scope>
    <source>
        <strain evidence="2">AG-KIZ</strain>
        <tissue evidence="2">Muscle</tissue>
    </source>
</reference>
<dbReference type="AlphaFoldDB" id="A0A3N0YCE6"/>
<feature type="signal peptide" evidence="1">
    <location>
        <begin position="1"/>
        <end position="26"/>
    </location>
</feature>
<keyword evidence="1" id="KW-0732">Signal</keyword>
<sequence length="101" mass="10679">MTSVGTALRILTVFLASGFLRSPLSGNDGPQIRLALRGLRLSALTRFPTPRRGTPGSNTLPLVLSVLRGACTLSLLPSPGSRGNLGPSREKLLQGCRLQEV</sequence>
<organism evidence="2 3">
    <name type="scientific">Anabarilius grahami</name>
    <name type="common">Kanglang fish</name>
    <name type="synonym">Barilius grahami</name>
    <dbReference type="NCBI Taxonomy" id="495550"/>
    <lineage>
        <taxon>Eukaryota</taxon>
        <taxon>Metazoa</taxon>
        <taxon>Chordata</taxon>
        <taxon>Craniata</taxon>
        <taxon>Vertebrata</taxon>
        <taxon>Euteleostomi</taxon>
        <taxon>Actinopterygii</taxon>
        <taxon>Neopterygii</taxon>
        <taxon>Teleostei</taxon>
        <taxon>Ostariophysi</taxon>
        <taxon>Cypriniformes</taxon>
        <taxon>Xenocyprididae</taxon>
        <taxon>Xenocypridinae</taxon>
        <taxon>Xenocypridinae incertae sedis</taxon>
        <taxon>Anabarilius</taxon>
    </lineage>
</organism>
<proteinExistence type="predicted"/>